<dbReference type="OrthoDB" id="166721at2"/>
<dbReference type="Proteomes" id="UP000233534">
    <property type="component" value="Chromosome"/>
</dbReference>
<sequence length="125" mass="14972">MIIFGWGYQTLKRFGPVQKTSCSKCRNETSWHLRKVTSWITLFFIPVIPYHMKYLLVCSDCGYSLELEREEFEELKEKAGRVDEQFFKQDIMRDDMAMDTGRVIRTETQINFIRQMKELEANKKD</sequence>
<dbReference type="PANTHER" id="PTHR28139:SF1">
    <property type="entry name" value="UPF0768 PROTEIN YBL029C-A"/>
    <property type="match status" value="1"/>
</dbReference>
<reference evidence="2 4" key="1">
    <citation type="submission" date="2017-12" db="EMBL/GenBank/DDBJ databases">
        <title>Complete genome sequence of Herbivorax saccincola GGR1, a novel Cellulosome-producing hydrolytic bacterium in a thermophilic biogas plant, established by Illumina and Nanopore MinION sequencing.</title>
        <authorList>
            <person name="Pechtl A."/>
            <person name="Ruckert C."/>
            <person name="Koeck D.E."/>
            <person name="Maus I."/>
            <person name="Winkler A."/>
            <person name="Kalinowski J."/>
            <person name="Puhler A."/>
            <person name="Schwarz W.W."/>
            <person name="Zverlov V.V."/>
            <person name="Schluter A."/>
            <person name="Liebl W."/>
        </authorList>
    </citation>
    <scope>NUCLEOTIDE SEQUENCE [LARGE SCALE GENOMIC DNA]</scope>
    <source>
        <strain evidence="2">GGR1</strain>
        <strain evidence="4">SR1</strain>
    </source>
</reference>
<dbReference type="EMBL" id="NEMB01000003">
    <property type="protein sequence ID" value="PQQ66427.1"/>
    <property type="molecule type" value="Genomic_DNA"/>
</dbReference>
<feature type="domain" description="Zinc-ribbon 15" evidence="1">
    <location>
        <begin position="21"/>
        <end position="69"/>
    </location>
</feature>
<dbReference type="InterPro" id="IPR031493">
    <property type="entry name" value="Zinc_ribbon_15"/>
</dbReference>
<proteinExistence type="predicted"/>
<evidence type="ECO:0000313" key="5">
    <source>
        <dbReference type="Proteomes" id="UP000239720"/>
    </source>
</evidence>
<dbReference type="AlphaFoldDB" id="A0A2K9EDZ4"/>
<name>A0A2K9EDZ4_9FIRM</name>
<organism evidence="2 4">
    <name type="scientific">Acetivibrio saccincola</name>
    <dbReference type="NCBI Taxonomy" id="1677857"/>
    <lineage>
        <taxon>Bacteria</taxon>
        <taxon>Bacillati</taxon>
        <taxon>Bacillota</taxon>
        <taxon>Clostridia</taxon>
        <taxon>Eubacteriales</taxon>
        <taxon>Oscillospiraceae</taxon>
        <taxon>Acetivibrio</taxon>
    </lineage>
</organism>
<evidence type="ECO:0000313" key="2">
    <source>
        <dbReference type="EMBL" id="AUG58354.1"/>
    </source>
</evidence>
<keyword evidence="4" id="KW-1185">Reference proteome</keyword>
<evidence type="ECO:0000313" key="4">
    <source>
        <dbReference type="Proteomes" id="UP000233534"/>
    </source>
</evidence>
<dbReference type="EMBL" id="CP025197">
    <property type="protein sequence ID" value="AUG58354.1"/>
    <property type="molecule type" value="Genomic_DNA"/>
</dbReference>
<evidence type="ECO:0000313" key="3">
    <source>
        <dbReference type="EMBL" id="PQQ66427.1"/>
    </source>
</evidence>
<protein>
    <recommendedName>
        <fullName evidence="1">Zinc-ribbon 15 domain-containing protein</fullName>
    </recommendedName>
</protein>
<reference evidence="3 5" key="2">
    <citation type="journal article" date="2018" name="Syst. Appl. Microbiol.">
        <title>Characterization and high-quality draft genome sequence of Herbivorax saccincola A7, an anaerobic, alkaliphilic, thermophilic, cellulolytic, and xylanolytic bacterium.</title>
        <authorList>
            <person name="Aikawa S."/>
            <person name="Baramee S."/>
            <person name="Sermsathanaswadi J."/>
            <person name="Thianheng P."/>
            <person name="Tachaapaikoon C."/>
            <person name="Shikata A."/>
            <person name="Waeonukul R."/>
            <person name="Pason P."/>
            <person name="Ratanakhanokchai K."/>
            <person name="Kosugi A."/>
        </authorList>
    </citation>
    <scope>NUCLEOTIDE SEQUENCE [LARGE SCALE GENOMIC DNA]</scope>
    <source>
        <strain evidence="3 5">A7</strain>
    </source>
</reference>
<dbReference type="PANTHER" id="PTHR28139">
    <property type="entry name" value="UPF0768 PROTEIN YBL029C-A"/>
    <property type="match status" value="1"/>
</dbReference>
<dbReference type="Proteomes" id="UP000239720">
    <property type="component" value="Unassembled WGS sequence"/>
</dbReference>
<gene>
    <name evidence="3" type="ORF">B9R14_06450</name>
    <name evidence="2" type="ORF">HVS_12405</name>
</gene>
<accession>A0A2K9EDZ4</accession>
<dbReference type="Pfam" id="PF17032">
    <property type="entry name" value="Zn_ribbon_15"/>
    <property type="match status" value="1"/>
</dbReference>
<dbReference type="RefSeq" id="WP_101302763.1">
    <property type="nucleotide sequence ID" value="NZ_CP025197.1"/>
</dbReference>
<evidence type="ECO:0000259" key="1">
    <source>
        <dbReference type="Pfam" id="PF17032"/>
    </source>
</evidence>
<dbReference type="KEGG" id="hsc:HVS_12405"/>